<dbReference type="EMBL" id="HG917868">
    <property type="protein sequence ID" value="CDM69518.1"/>
    <property type="molecule type" value="Genomic_DNA"/>
</dbReference>
<evidence type="ECO:0000256" key="5">
    <source>
        <dbReference type="ARBA" id="ARBA00023004"/>
    </source>
</evidence>
<protein>
    <submittedName>
        <fullName evidence="9">Thiamine biosynthesis protein ThiH</fullName>
    </submittedName>
</protein>
<dbReference type="PATRIC" id="fig|1216932.3.peg.2359"/>
<keyword evidence="4" id="KW-0479">Metal-binding</keyword>
<dbReference type="SFLD" id="SFLDG01081">
    <property type="entry name" value="cleavage_of_the_Ca-Cb_bond_in"/>
    <property type="match status" value="1"/>
</dbReference>
<evidence type="ECO:0000259" key="8">
    <source>
        <dbReference type="PROSITE" id="PS51918"/>
    </source>
</evidence>
<evidence type="ECO:0000256" key="3">
    <source>
        <dbReference type="ARBA" id="ARBA00022691"/>
    </source>
</evidence>
<reference evidence="9 10" key="1">
    <citation type="submission" date="2013-11" db="EMBL/GenBank/DDBJ databases">
        <title>Complete genome sequence of Clostridum sp. M2/40.</title>
        <authorList>
            <person name="Wibberg D."/>
            <person name="Puehler A."/>
            <person name="Schlueter A."/>
        </authorList>
    </citation>
    <scope>NUCLEOTIDE SEQUENCE [LARGE SCALE GENOMIC DNA]</scope>
    <source>
        <strain evidence="10">M2/40</strain>
    </source>
</reference>
<evidence type="ECO:0000256" key="2">
    <source>
        <dbReference type="ARBA" id="ARBA00022485"/>
    </source>
</evidence>
<dbReference type="HOGENOM" id="CLU_046249_1_0_9"/>
<proteinExistence type="predicted"/>
<dbReference type="SMART" id="SM00729">
    <property type="entry name" value="Elp3"/>
    <property type="match status" value="1"/>
</dbReference>
<dbReference type="InterPro" id="IPR006638">
    <property type="entry name" value="Elp3/MiaA/NifB-like_rSAM"/>
</dbReference>
<dbReference type="KEGG" id="clt:CM240_2381"/>
<feature type="domain" description="Radical SAM core" evidence="8">
    <location>
        <begin position="70"/>
        <end position="305"/>
    </location>
</feature>
<name>W6RYJ5_9CLOT</name>
<dbReference type="PANTHER" id="PTHR43583">
    <property type="entry name" value="2-IMINOACETATE SYNTHASE"/>
    <property type="match status" value="1"/>
</dbReference>
<keyword evidence="3" id="KW-0949">S-adenosyl-L-methionine</keyword>
<dbReference type="CDD" id="cd01335">
    <property type="entry name" value="Radical_SAM"/>
    <property type="match status" value="1"/>
</dbReference>
<dbReference type="InterPro" id="IPR058240">
    <property type="entry name" value="rSAM_sf"/>
</dbReference>
<dbReference type="RefSeq" id="WP_044039321.1">
    <property type="nucleotide sequence ID" value="NZ_HG917868.1"/>
</dbReference>
<dbReference type="Gene3D" id="3.20.20.70">
    <property type="entry name" value="Aldolase class I"/>
    <property type="match status" value="1"/>
</dbReference>
<evidence type="ECO:0000256" key="1">
    <source>
        <dbReference type="ARBA" id="ARBA00001966"/>
    </source>
</evidence>
<dbReference type="AlphaFoldDB" id="W6RYJ5"/>
<keyword evidence="6" id="KW-0411">Iron-sulfur</keyword>
<dbReference type="SFLD" id="SFLDF00301">
    <property type="entry name" value="2-iminoacetate_synthase_(ThiH)"/>
    <property type="match status" value="1"/>
</dbReference>
<dbReference type="OrthoDB" id="9801120at2"/>
<dbReference type="InterPro" id="IPR013785">
    <property type="entry name" value="Aldolase_TIM"/>
</dbReference>
<dbReference type="SFLD" id="SFLDS00029">
    <property type="entry name" value="Radical_SAM"/>
    <property type="match status" value="1"/>
</dbReference>
<dbReference type="InterPro" id="IPR034428">
    <property type="entry name" value="ThiH/NoCL/HydG-like"/>
</dbReference>
<dbReference type="PROSITE" id="PS51918">
    <property type="entry name" value="RADICAL_SAM"/>
    <property type="match status" value="1"/>
</dbReference>
<dbReference type="SFLD" id="SFLDG01060">
    <property type="entry name" value="BATS_domain_containing"/>
    <property type="match status" value="1"/>
</dbReference>
<sequence>MSFVEIIDKYKDFDFDNYFSNVTDDDVIRSIHKLRLDEEDLLNLMSPKAEEHLEEMARKANELTNRYFGKAVLLYTPMYIANICINRCAYCSYNHDNDINRKKLTLNEIEEECKVISKEGFNHIIILTGESPKDTPVSYIVEAVKVVKKYFSSITIEIYPLNEEEYKEVIDAGVDCLTVYQETYNRDIYKKVHLGGPKRDYNFRLDAPERGAKMGMRSVNIGALLGLDDFRKELFYTALHGKYIQDNYGDVDVAFSTPRIRPHAGVFEDVFEVSDKNLVQCIVALRIFHPNCTINVSTRERAGFREKLLSLGVNKISAGVSTEVGGHSLRKEDAGEEQFEISDGRSTEEIKKMLKENGYQPVFKDWERI</sequence>
<keyword evidence="5" id="KW-0408">Iron</keyword>
<dbReference type="GO" id="GO:0051539">
    <property type="term" value="F:4 iron, 4 sulfur cluster binding"/>
    <property type="evidence" value="ECO:0007669"/>
    <property type="project" value="UniProtKB-KW"/>
</dbReference>
<dbReference type="Pfam" id="PF04055">
    <property type="entry name" value="Radical_SAM"/>
    <property type="match status" value="1"/>
</dbReference>
<dbReference type="InterPro" id="IPR010722">
    <property type="entry name" value="BATS_dom"/>
</dbReference>
<dbReference type="PANTHER" id="PTHR43583:SF1">
    <property type="entry name" value="2-IMINOACETATE SYNTHASE"/>
    <property type="match status" value="1"/>
</dbReference>
<dbReference type="Pfam" id="PF06968">
    <property type="entry name" value="BATS"/>
    <property type="match status" value="1"/>
</dbReference>
<dbReference type="SMART" id="SM00876">
    <property type="entry name" value="BATS"/>
    <property type="match status" value="1"/>
</dbReference>
<dbReference type="STRING" id="1216932.CM240_2381"/>
<comment type="cofactor">
    <cofactor evidence="7">
        <name>[2Fe-2S] cluster</name>
        <dbReference type="ChEBI" id="CHEBI:190135"/>
    </cofactor>
</comment>
<evidence type="ECO:0000256" key="7">
    <source>
        <dbReference type="ARBA" id="ARBA00034078"/>
    </source>
</evidence>
<evidence type="ECO:0000313" key="10">
    <source>
        <dbReference type="Proteomes" id="UP000019426"/>
    </source>
</evidence>
<dbReference type="GO" id="GO:0005506">
    <property type="term" value="F:iron ion binding"/>
    <property type="evidence" value="ECO:0007669"/>
    <property type="project" value="InterPro"/>
</dbReference>
<accession>W6RYJ5</accession>
<comment type="cofactor">
    <cofactor evidence="1">
        <name>[4Fe-4S] cluster</name>
        <dbReference type="ChEBI" id="CHEBI:49883"/>
    </cofactor>
</comment>
<dbReference type="GO" id="GO:0009228">
    <property type="term" value="P:thiamine biosynthetic process"/>
    <property type="evidence" value="ECO:0007669"/>
    <property type="project" value="InterPro"/>
</dbReference>
<keyword evidence="10" id="KW-1185">Reference proteome</keyword>
<organism evidence="9 10">
    <name type="scientific">Clostridium bornimense</name>
    <dbReference type="NCBI Taxonomy" id="1216932"/>
    <lineage>
        <taxon>Bacteria</taxon>
        <taxon>Bacillati</taxon>
        <taxon>Bacillota</taxon>
        <taxon>Clostridia</taxon>
        <taxon>Eubacteriales</taxon>
        <taxon>Clostridiaceae</taxon>
        <taxon>Clostridium</taxon>
    </lineage>
</organism>
<dbReference type="InterPro" id="IPR007197">
    <property type="entry name" value="rSAM"/>
</dbReference>
<dbReference type="Proteomes" id="UP000019426">
    <property type="component" value="Chromosome M2/40_rep1"/>
</dbReference>
<evidence type="ECO:0000256" key="4">
    <source>
        <dbReference type="ARBA" id="ARBA00022723"/>
    </source>
</evidence>
<dbReference type="InterPro" id="IPR012726">
    <property type="entry name" value="ThiH"/>
</dbReference>
<dbReference type="eggNOG" id="COG0502">
    <property type="taxonomic scope" value="Bacteria"/>
</dbReference>
<dbReference type="SUPFAM" id="SSF102114">
    <property type="entry name" value="Radical SAM enzymes"/>
    <property type="match status" value="1"/>
</dbReference>
<gene>
    <name evidence="9" type="primary">thiH</name>
    <name evidence="9" type="ORF">CM240_2381</name>
</gene>
<keyword evidence="2" id="KW-0004">4Fe-4S</keyword>
<evidence type="ECO:0000313" key="9">
    <source>
        <dbReference type="EMBL" id="CDM69518.1"/>
    </source>
</evidence>
<dbReference type="NCBIfam" id="TIGR02351">
    <property type="entry name" value="thiH"/>
    <property type="match status" value="1"/>
</dbReference>
<evidence type="ECO:0000256" key="6">
    <source>
        <dbReference type="ARBA" id="ARBA00023014"/>
    </source>
</evidence>
<dbReference type="GO" id="GO:0003824">
    <property type="term" value="F:catalytic activity"/>
    <property type="evidence" value="ECO:0007669"/>
    <property type="project" value="InterPro"/>
</dbReference>